<dbReference type="InterPro" id="IPR050267">
    <property type="entry name" value="Anti-sigma-factor_SerPK"/>
</dbReference>
<dbReference type="Proteomes" id="UP000054598">
    <property type="component" value="Unassembled WGS sequence"/>
</dbReference>
<reference evidence="4" key="1">
    <citation type="journal article" date="2015" name="MBio">
        <title>Genome-resolved metagenomic analysis reveals roles for candidate phyla and other microbial community members in biogeochemical transformations in oil reservoirs.</title>
        <authorList>
            <person name="Hu P."/>
            <person name="Tom L."/>
            <person name="Singh A."/>
            <person name="Thomas B.C."/>
            <person name="Baker B.J."/>
            <person name="Piceno Y.M."/>
            <person name="Andersen G.L."/>
            <person name="Banfield J.F."/>
        </authorList>
    </citation>
    <scope>NUCLEOTIDE SEQUENCE [LARGE SCALE GENOMIC DNA]</scope>
    <source>
        <strain evidence="3">62_101</strain>
        <strain evidence="4">63_41</strain>
    </source>
</reference>
<dbReference type="AlphaFoldDB" id="A0A101IQ91"/>
<dbReference type="InterPro" id="IPR036890">
    <property type="entry name" value="HATPase_C_sf"/>
</dbReference>
<dbReference type="GO" id="GO:0004674">
    <property type="term" value="F:protein serine/threonine kinase activity"/>
    <property type="evidence" value="ECO:0007669"/>
    <property type="project" value="UniProtKB-KW"/>
</dbReference>
<dbReference type="PANTHER" id="PTHR35526:SF6">
    <property type="entry name" value="SLR1861 PROTEIN"/>
    <property type="match status" value="1"/>
</dbReference>
<proteinExistence type="predicted"/>
<evidence type="ECO:0000313" key="3">
    <source>
        <dbReference type="EMBL" id="KUK59986.1"/>
    </source>
</evidence>
<dbReference type="SUPFAM" id="SSF55874">
    <property type="entry name" value="ATPase domain of HSP90 chaperone/DNA topoisomerase II/histidine kinase"/>
    <property type="match status" value="1"/>
</dbReference>
<keyword evidence="1 4" id="KW-0723">Serine/threonine-protein kinase</keyword>
<evidence type="ECO:0000259" key="2">
    <source>
        <dbReference type="Pfam" id="PF13581"/>
    </source>
</evidence>
<evidence type="ECO:0000256" key="1">
    <source>
        <dbReference type="ARBA" id="ARBA00022527"/>
    </source>
</evidence>
<keyword evidence="4" id="KW-0808">Transferase</keyword>
<reference evidence="5 6" key="2">
    <citation type="journal article" date="2015" name="MBio">
        <title>Genome-Resolved Metagenomic Analysis Reveals Roles for Candidate Phyla and Other Microbial Community Members in Biogeochemical Transformations in Oil Reservoirs.</title>
        <authorList>
            <person name="Hu P."/>
            <person name="Tom L."/>
            <person name="Singh A."/>
            <person name="Thomas B.C."/>
            <person name="Baker B.J."/>
            <person name="Piceno Y.M."/>
            <person name="Andersen G.L."/>
            <person name="Banfield J.F."/>
        </authorList>
    </citation>
    <scope>NUCLEOTIDE SEQUENCE [LARGE SCALE GENOMIC DNA]</scope>
</reference>
<comment type="caution">
    <text evidence="4">The sequence shown here is derived from an EMBL/GenBank/DDBJ whole genome shotgun (WGS) entry which is preliminary data.</text>
</comment>
<dbReference type="CDD" id="cd16936">
    <property type="entry name" value="HATPase_RsbW-like"/>
    <property type="match status" value="1"/>
</dbReference>
<keyword evidence="4" id="KW-0418">Kinase</keyword>
<protein>
    <submittedName>
        <fullName evidence="4">Putative anti-sigma regulatory factor, serine/threonine protein kinase</fullName>
    </submittedName>
</protein>
<dbReference type="PANTHER" id="PTHR35526">
    <property type="entry name" value="ANTI-SIGMA-F FACTOR RSBW-RELATED"/>
    <property type="match status" value="1"/>
</dbReference>
<feature type="domain" description="Histidine kinase/HSP90-like ATPase" evidence="2">
    <location>
        <begin position="8"/>
        <end position="131"/>
    </location>
</feature>
<dbReference type="Gene3D" id="3.30.565.10">
    <property type="entry name" value="Histidine kinase-like ATPase, C-terminal domain"/>
    <property type="match status" value="1"/>
</dbReference>
<dbReference type="Proteomes" id="UP000054323">
    <property type="component" value="Unassembled WGS sequence"/>
</dbReference>
<evidence type="ECO:0000313" key="6">
    <source>
        <dbReference type="Proteomes" id="UP000054598"/>
    </source>
</evidence>
<gene>
    <name evidence="3" type="ORF">XD82_1729</name>
    <name evidence="4" type="ORF">XE10_1832</name>
</gene>
<organism evidence="4 6">
    <name type="scientific">Methanoculleus marisnigri</name>
    <dbReference type="NCBI Taxonomy" id="2198"/>
    <lineage>
        <taxon>Archaea</taxon>
        <taxon>Methanobacteriati</taxon>
        <taxon>Methanobacteriota</taxon>
        <taxon>Stenosarchaea group</taxon>
        <taxon>Methanomicrobia</taxon>
        <taxon>Methanomicrobiales</taxon>
        <taxon>Methanomicrobiaceae</taxon>
        <taxon>Methanoculleus</taxon>
    </lineage>
</organism>
<evidence type="ECO:0000313" key="5">
    <source>
        <dbReference type="Proteomes" id="UP000054323"/>
    </source>
</evidence>
<dbReference type="EMBL" id="LGGD01000267">
    <property type="protein sequence ID" value="KUK59986.1"/>
    <property type="molecule type" value="Genomic_DNA"/>
</dbReference>
<dbReference type="InterPro" id="IPR003594">
    <property type="entry name" value="HATPase_dom"/>
</dbReference>
<evidence type="ECO:0000313" key="4">
    <source>
        <dbReference type="EMBL" id="KUK99383.1"/>
    </source>
</evidence>
<sequence>MMAELTVRADLTELATIADFLAEVLAGSGDEMVFAVQLAVDEACSNTILYGYPGGEAGTITITCTVDDDAVRVTIADDGAAFDPLSAPTPLFDTPAEERPIGGLGVHFIRTVMDGVAYAREGEKNLLSMEKKRPASS</sequence>
<accession>A0A101IQ91</accession>
<dbReference type="PATRIC" id="fig|2198.3.peg.1862"/>
<dbReference type="Pfam" id="PF13581">
    <property type="entry name" value="HATPase_c_2"/>
    <property type="match status" value="1"/>
</dbReference>
<dbReference type="EMBL" id="LGHE01000263">
    <property type="protein sequence ID" value="KUK99383.1"/>
    <property type="molecule type" value="Genomic_DNA"/>
</dbReference>
<name>A0A101IQ91_9EURY</name>